<keyword evidence="2" id="KW-1185">Reference proteome</keyword>
<protein>
    <submittedName>
        <fullName evidence="1">Nucleoside 2-deoxyribosyltransferase</fullName>
    </submittedName>
</protein>
<evidence type="ECO:0000313" key="1">
    <source>
        <dbReference type="EMBL" id="NLP60439.1"/>
    </source>
</evidence>
<proteinExistence type="predicted"/>
<comment type="caution">
    <text evidence="1">The sequence shown here is derived from an EMBL/GenBank/DDBJ whole genome shotgun (WGS) entry which is preliminary data.</text>
</comment>
<dbReference type="EMBL" id="JTDB02000001">
    <property type="protein sequence ID" value="NLP60439.1"/>
    <property type="molecule type" value="Genomic_DNA"/>
</dbReference>
<dbReference type="InterPro" id="IPR007710">
    <property type="entry name" value="Nucleoside_deoxyribTrfase"/>
</dbReference>
<dbReference type="PANTHER" id="PTHR15364">
    <property type="entry name" value="2'-DEOXYNUCLEOSIDE 5'-PHOSPHATE N-HYDROLASE 1"/>
    <property type="match status" value="1"/>
</dbReference>
<dbReference type="GO" id="GO:0070694">
    <property type="term" value="F:5-hydroxymethyl-dUMP N-hydrolase activity"/>
    <property type="evidence" value="ECO:0007669"/>
    <property type="project" value="TreeGrafter"/>
</dbReference>
<dbReference type="Gene3D" id="3.40.50.450">
    <property type="match status" value="1"/>
</dbReference>
<organism evidence="1 2">
    <name type="scientific">Paraburkholderia sacchari</name>
    <dbReference type="NCBI Taxonomy" id="159450"/>
    <lineage>
        <taxon>Bacteria</taxon>
        <taxon>Pseudomonadati</taxon>
        <taxon>Pseudomonadota</taxon>
        <taxon>Betaproteobacteria</taxon>
        <taxon>Burkholderiales</taxon>
        <taxon>Burkholderiaceae</taxon>
        <taxon>Paraburkholderia</taxon>
    </lineage>
</organism>
<reference evidence="1" key="1">
    <citation type="journal article" date="2015" name="Genome Announc.">
        <title>Draft Genome Sequence of the Polyhydroxyalkanoate-Producing Bacterium Burkholderia sacchari LMG 19450 Isolated from Brazilian Sugarcane Plantation Soil.</title>
        <authorList>
            <person name="Alexandrino P.M."/>
            <person name="Mendonca T.T."/>
            <person name="Guaman Bautista L.P."/>
            <person name="Cherix J."/>
            <person name="Lozano-Sakalauskas G.C."/>
            <person name="Fujita A."/>
            <person name="Ramos Filho E."/>
            <person name="Long P."/>
            <person name="Padilla G."/>
            <person name="Taciro M.K."/>
            <person name="Gomez J.G."/>
            <person name="Silva L.F."/>
        </authorList>
    </citation>
    <scope>NUCLEOTIDE SEQUENCE</scope>
    <source>
        <strain evidence="1">LMG 19450</strain>
    </source>
</reference>
<evidence type="ECO:0000313" key="2">
    <source>
        <dbReference type="Proteomes" id="UP000030460"/>
    </source>
</evidence>
<dbReference type="GO" id="GO:0009159">
    <property type="term" value="P:deoxyribonucleoside monophosphate catabolic process"/>
    <property type="evidence" value="ECO:0007669"/>
    <property type="project" value="TreeGrafter"/>
</dbReference>
<sequence length="186" mass="19969">MSFVSDTLHGGAMTHAASPRRPRVYLAGFDVFRPDALAHGAHLVAICGEFGFEGLFPLDVHVPENLDGPRQAAWIYRANIDAIRSADIVMANVNDFRGPGEPDSGTAFEIGFAAALGKEIWAYSADTGTLIERVPSQPCAQGRVCERGFLVEDFGLSKNLMIACAARIVQGDARACLTAMARGRMD</sequence>
<reference evidence="1" key="2">
    <citation type="submission" date="2020-04" db="EMBL/GenBank/DDBJ databases">
        <authorList>
            <person name="Alexandrino P."/>
            <person name="Mendonca T."/>
            <person name="Guaman L."/>
            <person name="Cherix J."/>
            <person name="Lozano-Sakalauskas G."/>
            <person name="Fujita A."/>
            <person name="Filho E.R."/>
            <person name="Long P."/>
            <person name="Padilla G."/>
            <person name="Taciro M.K."/>
            <person name="Gomez J.G."/>
            <person name="Silva L.F."/>
            <person name="Torres M."/>
        </authorList>
    </citation>
    <scope>NUCLEOTIDE SEQUENCE</scope>
    <source>
        <strain evidence="1">LMG 19450</strain>
    </source>
</reference>
<name>A0A8T6ZA25_9BURK</name>
<dbReference type="Proteomes" id="UP000030460">
    <property type="component" value="Unassembled WGS sequence"/>
</dbReference>
<dbReference type="InterPro" id="IPR051239">
    <property type="entry name" value="2'-dNMP_N-hydrolase"/>
</dbReference>
<dbReference type="PANTHER" id="PTHR15364:SF0">
    <property type="entry name" value="2'-DEOXYNUCLEOSIDE 5'-PHOSPHATE N-HYDROLASE 1"/>
    <property type="match status" value="1"/>
</dbReference>
<dbReference type="SUPFAM" id="SSF52309">
    <property type="entry name" value="N-(deoxy)ribosyltransferase-like"/>
    <property type="match status" value="1"/>
</dbReference>
<dbReference type="OrthoDB" id="9795789at2"/>
<dbReference type="AlphaFoldDB" id="A0A8T6ZA25"/>
<accession>A0A8T6ZA25</accession>
<dbReference type="Pfam" id="PF05014">
    <property type="entry name" value="Nuc_deoxyrib_tr"/>
    <property type="match status" value="1"/>
</dbReference>
<gene>
    <name evidence="1" type="ORF">NH14_004605</name>
</gene>